<reference evidence="2 3" key="1">
    <citation type="journal article" date="2021" name="Sci. Rep.">
        <title>The genome of the diatom Chaetoceros tenuissimus carries an ancient integrated fragment of an extant virus.</title>
        <authorList>
            <person name="Hongo Y."/>
            <person name="Kimura K."/>
            <person name="Takaki Y."/>
            <person name="Yoshida Y."/>
            <person name="Baba S."/>
            <person name="Kobayashi G."/>
            <person name="Nagasaki K."/>
            <person name="Hano T."/>
            <person name="Tomaru Y."/>
        </authorList>
    </citation>
    <scope>NUCLEOTIDE SEQUENCE [LARGE SCALE GENOMIC DNA]</scope>
    <source>
        <strain evidence="2 3">NIES-3715</strain>
    </source>
</reference>
<dbReference type="AlphaFoldDB" id="A0AAD3HGC5"/>
<dbReference type="EMBL" id="BLLK01000075">
    <property type="protein sequence ID" value="GFH62013.1"/>
    <property type="molecule type" value="Genomic_DNA"/>
</dbReference>
<dbReference type="Proteomes" id="UP001054902">
    <property type="component" value="Unassembled WGS sequence"/>
</dbReference>
<protein>
    <submittedName>
        <fullName evidence="2">Uncharacterized protein</fullName>
    </submittedName>
</protein>
<dbReference type="SUPFAM" id="SSF52047">
    <property type="entry name" value="RNI-like"/>
    <property type="match status" value="1"/>
</dbReference>
<comment type="caution">
    <text evidence="2">The sequence shown here is derived from an EMBL/GenBank/DDBJ whole genome shotgun (WGS) entry which is preliminary data.</text>
</comment>
<evidence type="ECO:0000313" key="2">
    <source>
        <dbReference type="EMBL" id="GFH62013.1"/>
    </source>
</evidence>
<name>A0AAD3HGC5_9STRA</name>
<feature type="region of interest" description="Disordered" evidence="1">
    <location>
        <begin position="387"/>
        <end position="412"/>
    </location>
</feature>
<dbReference type="Gene3D" id="3.80.10.10">
    <property type="entry name" value="Ribonuclease Inhibitor"/>
    <property type="match status" value="1"/>
</dbReference>
<proteinExistence type="predicted"/>
<sequence length="412" mass="47289">MNDNKKSPSPTTMNTNVQDTWIVLIQFFPALHVFNAYMNPLADLFSHPLTTMDIEGCEYKSKSEAKKAAIMTRESSPWFEDWDEVYGPEEDEEDFWSSTELHCENYDEEQYQCISVMTLSDYHSELKKRDEILQDAHKKYAAKKQQKKNEKRKKVLKQNRVYYSFPPTFDIPAEAEVMFDKDKIYAVPRANQLRGLGEHPQVIHASSLSSCCSIQMRSVDGLDKDSLVHQTELIFKECTNLKELYWHNAKYVTEVFNAPHAQERLPKLTVLSIPYSFNFTPLDLGQVQHCEALKRLDLRSSFDIQESVMSHAHANMFRSTSEQDDTPPTPYLGMLLGILECCENLEFIDLEGISKPIPYVGRTVVEHTIGLYGIFACLEAGVKVKVDEDDNESTSSDEVNDEESSRSAEEEE</sequence>
<dbReference type="InterPro" id="IPR032675">
    <property type="entry name" value="LRR_dom_sf"/>
</dbReference>
<evidence type="ECO:0000313" key="3">
    <source>
        <dbReference type="Proteomes" id="UP001054902"/>
    </source>
</evidence>
<accession>A0AAD3HGC5</accession>
<evidence type="ECO:0000256" key="1">
    <source>
        <dbReference type="SAM" id="MobiDB-lite"/>
    </source>
</evidence>
<keyword evidence="3" id="KW-1185">Reference proteome</keyword>
<organism evidence="2 3">
    <name type="scientific">Chaetoceros tenuissimus</name>
    <dbReference type="NCBI Taxonomy" id="426638"/>
    <lineage>
        <taxon>Eukaryota</taxon>
        <taxon>Sar</taxon>
        <taxon>Stramenopiles</taxon>
        <taxon>Ochrophyta</taxon>
        <taxon>Bacillariophyta</taxon>
        <taxon>Coscinodiscophyceae</taxon>
        <taxon>Chaetocerotophycidae</taxon>
        <taxon>Chaetocerotales</taxon>
        <taxon>Chaetocerotaceae</taxon>
        <taxon>Chaetoceros</taxon>
    </lineage>
</organism>
<feature type="compositionally biased region" description="Basic and acidic residues" evidence="1">
    <location>
        <begin position="403"/>
        <end position="412"/>
    </location>
</feature>
<gene>
    <name evidence="2" type="ORF">CTEN210_18489</name>
</gene>